<name>A0A2Z6QPM0_9GLOM</name>
<dbReference type="GO" id="GO:0016787">
    <property type="term" value="F:hydrolase activity"/>
    <property type="evidence" value="ECO:0007669"/>
    <property type="project" value="UniProtKB-KW"/>
</dbReference>
<evidence type="ECO:0000256" key="3">
    <source>
        <dbReference type="ARBA" id="ARBA00022525"/>
    </source>
</evidence>
<evidence type="ECO:0000256" key="1">
    <source>
        <dbReference type="ARBA" id="ARBA00004340"/>
    </source>
</evidence>
<dbReference type="Proteomes" id="UP000615446">
    <property type="component" value="Unassembled WGS sequence"/>
</dbReference>
<dbReference type="EMBL" id="BLAL01000046">
    <property type="protein sequence ID" value="GES79889.1"/>
    <property type="molecule type" value="Genomic_DNA"/>
</dbReference>
<dbReference type="Proteomes" id="UP000247702">
    <property type="component" value="Unassembled WGS sequence"/>
</dbReference>
<organism evidence="5 7">
    <name type="scientific">Rhizophagus clarus</name>
    <dbReference type="NCBI Taxonomy" id="94130"/>
    <lineage>
        <taxon>Eukaryota</taxon>
        <taxon>Fungi</taxon>
        <taxon>Fungi incertae sedis</taxon>
        <taxon>Mucoromycota</taxon>
        <taxon>Glomeromycotina</taxon>
        <taxon>Glomeromycetes</taxon>
        <taxon>Glomerales</taxon>
        <taxon>Glomeraceae</taxon>
        <taxon>Rhizophagus</taxon>
    </lineage>
</organism>
<dbReference type="InterPro" id="IPR045379">
    <property type="entry name" value="Crinkler_N"/>
</dbReference>
<proteinExistence type="predicted"/>
<feature type="domain" description="Crinkler effector protein N-terminal" evidence="4">
    <location>
        <begin position="3"/>
        <end position="63"/>
    </location>
</feature>
<dbReference type="Pfam" id="PF20147">
    <property type="entry name" value="Crinkler"/>
    <property type="match status" value="1"/>
</dbReference>
<dbReference type="GO" id="GO:0043657">
    <property type="term" value="C:host cell"/>
    <property type="evidence" value="ECO:0007669"/>
    <property type="project" value="UniProtKB-SubCell"/>
</dbReference>
<keyword evidence="6" id="KW-0378">Hydrolase</keyword>
<keyword evidence="7" id="KW-1185">Reference proteome</keyword>
<dbReference type="OrthoDB" id="2304312at2759"/>
<dbReference type="GO" id="GO:0005576">
    <property type="term" value="C:extracellular region"/>
    <property type="evidence" value="ECO:0007669"/>
    <property type="project" value="UniProtKB-SubCell"/>
</dbReference>
<comment type="subcellular location">
    <subcellularLocation>
        <location evidence="1">Host cell</location>
    </subcellularLocation>
    <subcellularLocation>
        <location evidence="2">Secreted</location>
    </subcellularLocation>
</comment>
<dbReference type="AlphaFoldDB" id="A0A2Z6QPM0"/>
<accession>A0A2Z6QPM0</accession>
<keyword evidence="3" id="KW-0964">Secreted</keyword>
<protein>
    <submittedName>
        <fullName evidence="6">P-loop containing nucleoside triphosphate hydrolase protein</fullName>
    </submittedName>
</protein>
<evidence type="ECO:0000313" key="5">
    <source>
        <dbReference type="EMBL" id="GBB86854.1"/>
    </source>
</evidence>
<reference evidence="5 7" key="1">
    <citation type="submission" date="2017-11" db="EMBL/GenBank/DDBJ databases">
        <title>The genome of Rhizophagus clarus HR1 reveals common genetic basis of auxotrophy among arbuscular mycorrhizal fungi.</title>
        <authorList>
            <person name="Kobayashi Y."/>
        </authorList>
    </citation>
    <scope>NUCLEOTIDE SEQUENCE [LARGE SCALE GENOMIC DNA]</scope>
    <source>
        <strain evidence="5 7">HR1</strain>
    </source>
</reference>
<gene>
    <name evidence="6" type="ORF">RCL2_000718400</name>
    <name evidence="5" type="ORF">RclHR1_01330008</name>
</gene>
<evidence type="ECO:0000256" key="2">
    <source>
        <dbReference type="ARBA" id="ARBA00004613"/>
    </source>
</evidence>
<dbReference type="EMBL" id="BEXD01000369">
    <property type="protein sequence ID" value="GBB86854.1"/>
    <property type="molecule type" value="Genomic_DNA"/>
</dbReference>
<evidence type="ECO:0000259" key="4">
    <source>
        <dbReference type="Pfam" id="PF20147"/>
    </source>
</evidence>
<evidence type="ECO:0000313" key="7">
    <source>
        <dbReference type="Proteomes" id="UP000247702"/>
    </source>
</evidence>
<evidence type="ECO:0000313" key="6">
    <source>
        <dbReference type="EMBL" id="GES79889.1"/>
    </source>
</evidence>
<sequence length="107" mass="12507">MAPEFDNFPADKLKLWKKEIPDERDDLISNLSLHEEPELLVTKNILKYFPDSPPEEHIHVLVEPPMSTATLSREQKLLEEVASLKEKLHMVHSFPPLDHSQEQNFRL</sequence>
<reference evidence="6" key="2">
    <citation type="submission" date="2019-10" db="EMBL/GenBank/DDBJ databases">
        <title>Conservation and host-specific expression of non-tandemly repeated heterogenous ribosome RNA gene in arbuscular mycorrhizal fungi.</title>
        <authorList>
            <person name="Maeda T."/>
            <person name="Kobayashi Y."/>
            <person name="Nakagawa T."/>
            <person name="Ezawa T."/>
            <person name="Yamaguchi K."/>
            <person name="Bino T."/>
            <person name="Nishimoto Y."/>
            <person name="Shigenobu S."/>
            <person name="Kawaguchi M."/>
        </authorList>
    </citation>
    <scope>NUCLEOTIDE SEQUENCE</scope>
    <source>
        <strain evidence="6">HR1</strain>
    </source>
</reference>
<comment type="caution">
    <text evidence="5">The sequence shown here is derived from an EMBL/GenBank/DDBJ whole genome shotgun (WGS) entry which is preliminary data.</text>
</comment>